<protein>
    <submittedName>
        <fullName evidence="1">Uncharacterized protein</fullName>
    </submittedName>
</protein>
<dbReference type="AlphaFoldDB" id="A0AA36IT62"/>
<comment type="caution">
    <text evidence="1">The sequence shown here is derived from an EMBL/GenBank/DDBJ whole genome shotgun (WGS) entry which is preliminary data.</text>
</comment>
<dbReference type="Proteomes" id="UP001178507">
    <property type="component" value="Unassembled WGS sequence"/>
</dbReference>
<evidence type="ECO:0000313" key="2">
    <source>
        <dbReference type="Proteomes" id="UP001178507"/>
    </source>
</evidence>
<accession>A0AA36IT62</accession>
<sequence length="53" mass="6073">MREQAGEAEPYMELLPHAHKLGYYAWKPLVISKALSQLQTGEILLFMDANIQK</sequence>
<name>A0AA36IT62_9DINO</name>
<reference evidence="1" key="1">
    <citation type="submission" date="2023-08" db="EMBL/GenBank/DDBJ databases">
        <authorList>
            <person name="Chen Y."/>
            <person name="Shah S."/>
            <person name="Dougan E. K."/>
            <person name="Thang M."/>
            <person name="Chan C."/>
        </authorList>
    </citation>
    <scope>NUCLEOTIDE SEQUENCE</scope>
</reference>
<dbReference type="EMBL" id="CAUJNA010002458">
    <property type="protein sequence ID" value="CAJ1393032.1"/>
    <property type="molecule type" value="Genomic_DNA"/>
</dbReference>
<keyword evidence="2" id="KW-1185">Reference proteome</keyword>
<gene>
    <name evidence="1" type="ORF">EVOR1521_LOCUS17982</name>
</gene>
<organism evidence="1 2">
    <name type="scientific">Effrenium voratum</name>
    <dbReference type="NCBI Taxonomy" id="2562239"/>
    <lineage>
        <taxon>Eukaryota</taxon>
        <taxon>Sar</taxon>
        <taxon>Alveolata</taxon>
        <taxon>Dinophyceae</taxon>
        <taxon>Suessiales</taxon>
        <taxon>Symbiodiniaceae</taxon>
        <taxon>Effrenium</taxon>
    </lineage>
</organism>
<proteinExistence type="predicted"/>
<evidence type="ECO:0000313" key="1">
    <source>
        <dbReference type="EMBL" id="CAJ1393032.1"/>
    </source>
</evidence>